<dbReference type="HAMAP" id="MF_00724">
    <property type="entry name" value="FliE"/>
    <property type="match status" value="1"/>
</dbReference>
<reference evidence="6 7" key="1">
    <citation type="journal article" date="2016" name="Front. Microbiol.">
        <title>Microevolution Analysis of Bacillus coahuilensis Unveils Differences in Phosphorus Acquisition Strategies and Their Regulation.</title>
        <authorList>
            <person name="Gomez-Lunar Z."/>
            <person name="Hernandez-Gonzalez I."/>
            <person name="Rodriguez-Torres M.D."/>
            <person name="Souza V."/>
            <person name="Olmedo-Alvarez G."/>
        </authorList>
    </citation>
    <scope>NUCLEOTIDE SEQUENCE [LARGE SCALE GENOMIC DNA]</scope>
    <source>
        <strain evidence="7">p1.1.43</strain>
    </source>
</reference>
<organism evidence="6 7">
    <name type="scientific">Bacillus coahuilensis p1.1.43</name>
    <dbReference type="NCBI Taxonomy" id="1150625"/>
    <lineage>
        <taxon>Bacteria</taxon>
        <taxon>Bacillati</taxon>
        <taxon>Bacillota</taxon>
        <taxon>Bacilli</taxon>
        <taxon>Bacillales</taxon>
        <taxon>Bacillaceae</taxon>
        <taxon>Bacillus</taxon>
    </lineage>
</organism>
<evidence type="ECO:0000256" key="3">
    <source>
        <dbReference type="ARBA" id="ARBA00023143"/>
    </source>
</evidence>
<keyword evidence="7" id="KW-1185">Reference proteome</keyword>
<dbReference type="OrthoDB" id="9812413at2"/>
<keyword evidence="3 4" id="KW-0975">Bacterial flagellum</keyword>
<dbReference type="PANTHER" id="PTHR34653:SF1">
    <property type="entry name" value="FLAGELLAR HOOK-BASAL BODY COMPLEX PROTEIN FLIE"/>
    <property type="match status" value="1"/>
</dbReference>
<dbReference type="PRINTS" id="PR01006">
    <property type="entry name" value="FLGHOOKFLIE"/>
</dbReference>
<evidence type="ECO:0000256" key="4">
    <source>
        <dbReference type="HAMAP-Rule" id="MF_00724"/>
    </source>
</evidence>
<comment type="subcellular location">
    <subcellularLocation>
        <location evidence="1 4">Bacterial flagellum basal body</location>
    </subcellularLocation>
</comment>
<comment type="caution">
    <text evidence="6">The sequence shown here is derived from an EMBL/GenBank/DDBJ whole genome shotgun (WGS) entry which is preliminary data.</text>
</comment>
<dbReference type="PANTHER" id="PTHR34653">
    <property type="match status" value="1"/>
</dbReference>
<dbReference type="Pfam" id="PF02049">
    <property type="entry name" value="FliE"/>
    <property type="match status" value="1"/>
</dbReference>
<dbReference type="STRING" id="1150625.Q75_06135"/>
<proteinExistence type="inferred from homology"/>
<protein>
    <recommendedName>
        <fullName evidence="4 5">Flagellar hook-basal body complex protein FliE</fullName>
    </recommendedName>
</protein>
<dbReference type="GO" id="GO:0003774">
    <property type="term" value="F:cytoskeletal motor activity"/>
    <property type="evidence" value="ECO:0007669"/>
    <property type="project" value="InterPro"/>
</dbReference>
<keyword evidence="6" id="KW-0282">Flagellum</keyword>
<evidence type="ECO:0000313" key="6">
    <source>
        <dbReference type="EMBL" id="KUP07106.1"/>
    </source>
</evidence>
<keyword evidence="6" id="KW-0966">Cell projection</keyword>
<evidence type="ECO:0000256" key="1">
    <source>
        <dbReference type="ARBA" id="ARBA00004117"/>
    </source>
</evidence>
<gene>
    <name evidence="4" type="primary">fliE</name>
    <name evidence="6" type="ORF">Q75_06135</name>
</gene>
<dbReference type="RefSeq" id="WP_059282589.1">
    <property type="nucleotide sequence ID" value="NZ_LDYG01000024.1"/>
</dbReference>
<keyword evidence="6" id="KW-0969">Cilium</keyword>
<sequence>MSLNNINSVTQNLFSPSLQKNSLKMEASNNTSFASMLQDSINNVSKLEKQSDVLTNKLINGEKVELHEVMVASQKATIALQTTVEVRNKVVEAYQEIMRMQM</sequence>
<dbReference type="PATRIC" id="fig|1150625.3.peg.1284"/>
<accession>A0A147K9K1</accession>
<evidence type="ECO:0000256" key="2">
    <source>
        <dbReference type="ARBA" id="ARBA00009272"/>
    </source>
</evidence>
<dbReference type="NCBIfam" id="TIGR00205">
    <property type="entry name" value="fliE"/>
    <property type="match status" value="1"/>
</dbReference>
<evidence type="ECO:0000256" key="5">
    <source>
        <dbReference type="NCBIfam" id="TIGR00205"/>
    </source>
</evidence>
<dbReference type="EMBL" id="LDYG01000024">
    <property type="protein sequence ID" value="KUP07106.1"/>
    <property type="molecule type" value="Genomic_DNA"/>
</dbReference>
<dbReference type="GO" id="GO:0009425">
    <property type="term" value="C:bacterial-type flagellum basal body"/>
    <property type="evidence" value="ECO:0007669"/>
    <property type="project" value="UniProtKB-SubCell"/>
</dbReference>
<dbReference type="AlphaFoldDB" id="A0A147K9K1"/>
<dbReference type="InterPro" id="IPR001624">
    <property type="entry name" value="FliE"/>
</dbReference>
<dbReference type="GO" id="GO:0005198">
    <property type="term" value="F:structural molecule activity"/>
    <property type="evidence" value="ECO:0007669"/>
    <property type="project" value="UniProtKB-UniRule"/>
</dbReference>
<dbReference type="Proteomes" id="UP000074108">
    <property type="component" value="Unassembled WGS sequence"/>
</dbReference>
<name>A0A147K9K1_9BACI</name>
<evidence type="ECO:0000313" key="7">
    <source>
        <dbReference type="Proteomes" id="UP000074108"/>
    </source>
</evidence>
<dbReference type="GO" id="GO:0071973">
    <property type="term" value="P:bacterial-type flagellum-dependent cell motility"/>
    <property type="evidence" value="ECO:0007669"/>
    <property type="project" value="InterPro"/>
</dbReference>
<comment type="similarity">
    <text evidence="2 4">Belongs to the FliE family.</text>
</comment>